<evidence type="ECO:0000313" key="8">
    <source>
        <dbReference type="Proteomes" id="UP000295788"/>
    </source>
</evidence>
<feature type="transmembrane region" description="Helical" evidence="6">
    <location>
        <begin position="164"/>
        <end position="182"/>
    </location>
</feature>
<feature type="transmembrane region" description="Helical" evidence="6">
    <location>
        <begin position="45"/>
        <end position="66"/>
    </location>
</feature>
<feature type="transmembrane region" description="Helical" evidence="6">
    <location>
        <begin position="136"/>
        <end position="159"/>
    </location>
</feature>
<dbReference type="Proteomes" id="UP000295788">
    <property type="component" value="Unassembled WGS sequence"/>
</dbReference>
<keyword evidence="3 6" id="KW-0812">Transmembrane</keyword>
<dbReference type="PANTHER" id="PTHR30238">
    <property type="entry name" value="MEMBRANE BOUND PREDICTED REDOX MODULATOR"/>
    <property type="match status" value="1"/>
</dbReference>
<name>A0A4R3K6F4_9BACI</name>
<feature type="transmembrane region" description="Helical" evidence="6">
    <location>
        <begin position="111"/>
        <end position="130"/>
    </location>
</feature>
<keyword evidence="5 6" id="KW-0472">Membrane</keyword>
<evidence type="ECO:0000256" key="5">
    <source>
        <dbReference type="ARBA" id="ARBA00023136"/>
    </source>
</evidence>
<comment type="similarity">
    <text evidence="2">Belongs to the TerC family.</text>
</comment>
<feature type="transmembrane region" description="Helical" evidence="6">
    <location>
        <begin position="72"/>
        <end position="90"/>
    </location>
</feature>
<dbReference type="InterPro" id="IPR005496">
    <property type="entry name" value="Integral_membrane_TerC"/>
</dbReference>
<feature type="transmembrane region" description="Helical" evidence="6">
    <location>
        <begin position="12"/>
        <end position="33"/>
    </location>
</feature>
<dbReference type="NCBIfam" id="TIGR03717">
    <property type="entry name" value="R_switched_YjbE"/>
    <property type="match status" value="1"/>
</dbReference>
<evidence type="ECO:0000313" key="7">
    <source>
        <dbReference type="EMBL" id="TCS78357.1"/>
    </source>
</evidence>
<dbReference type="EMBL" id="SMAB01000028">
    <property type="protein sequence ID" value="TCS78357.1"/>
    <property type="molecule type" value="Genomic_DNA"/>
</dbReference>
<dbReference type="PANTHER" id="PTHR30238:SF4">
    <property type="entry name" value="SLL1022 PROTEIN"/>
    <property type="match status" value="1"/>
</dbReference>
<accession>A0A4R3K6F4</accession>
<dbReference type="InterPro" id="IPR022301">
    <property type="entry name" value="Integral_membrane_YjbE"/>
</dbReference>
<evidence type="ECO:0000256" key="4">
    <source>
        <dbReference type="ARBA" id="ARBA00022989"/>
    </source>
</evidence>
<keyword evidence="8" id="KW-1185">Reference proteome</keyword>
<dbReference type="RefSeq" id="WP_132770589.1">
    <property type="nucleotide sequence ID" value="NZ_SMAB01000028.1"/>
</dbReference>
<comment type="subcellular location">
    <subcellularLocation>
        <location evidence="1">Membrane</location>
        <topology evidence="1">Multi-pass membrane protein</topology>
    </subcellularLocation>
</comment>
<comment type="caution">
    <text evidence="7">The sequence shown here is derived from an EMBL/GenBank/DDBJ whole genome shotgun (WGS) entry which is preliminary data.</text>
</comment>
<feature type="transmembrane region" description="Helical" evidence="6">
    <location>
        <begin position="194"/>
        <end position="216"/>
    </location>
</feature>
<proteinExistence type="inferred from homology"/>
<organism evidence="7 8">
    <name type="scientific">Tepidibacillus fermentans</name>
    <dbReference type="NCBI Taxonomy" id="1281767"/>
    <lineage>
        <taxon>Bacteria</taxon>
        <taxon>Bacillati</taxon>
        <taxon>Bacillota</taxon>
        <taxon>Bacilli</taxon>
        <taxon>Bacillales</taxon>
        <taxon>Bacillaceae</taxon>
        <taxon>Tepidibacillus</taxon>
    </lineage>
</organism>
<protein>
    <submittedName>
        <fullName evidence="7">YjbE family integral membrane protein</fullName>
    </submittedName>
</protein>
<dbReference type="GO" id="GO:0016020">
    <property type="term" value="C:membrane"/>
    <property type="evidence" value="ECO:0007669"/>
    <property type="project" value="UniProtKB-SubCell"/>
</dbReference>
<evidence type="ECO:0000256" key="1">
    <source>
        <dbReference type="ARBA" id="ARBA00004141"/>
    </source>
</evidence>
<reference evidence="7 8" key="1">
    <citation type="submission" date="2019-03" db="EMBL/GenBank/DDBJ databases">
        <title>Genomic Encyclopedia of Type Strains, Phase IV (KMG-IV): sequencing the most valuable type-strain genomes for metagenomic binning, comparative biology and taxonomic classification.</title>
        <authorList>
            <person name="Goeker M."/>
        </authorList>
    </citation>
    <scope>NUCLEOTIDE SEQUENCE [LARGE SCALE GENOMIC DNA]</scope>
    <source>
        <strain evidence="7 8">DSM 23802</strain>
    </source>
</reference>
<keyword evidence="4 6" id="KW-1133">Transmembrane helix</keyword>
<sequence>MDILSLQFLSSLLSIIMIDIVLGGDNAILIALATRNLNQKQRKKAVFWGVFGAIAVRATLTAIAVYVLKIPFIKFVGGILLVWIAYKLLIEEDKHNDVKSGDNTFAAIKTIVIADVLMGIDNVLAVAGAAHGHPLLVILGLLISVPIIVWGSGIIFHFIERFPIIIFIGGAVIAWTAGKMIAEDDFIHRAIVSQLPLLDLIIPISITALVVIMGYWKKNASASYNKV</sequence>
<evidence type="ECO:0000256" key="6">
    <source>
        <dbReference type="SAM" id="Phobius"/>
    </source>
</evidence>
<dbReference type="AlphaFoldDB" id="A0A4R3K6F4"/>
<evidence type="ECO:0000256" key="3">
    <source>
        <dbReference type="ARBA" id="ARBA00022692"/>
    </source>
</evidence>
<evidence type="ECO:0000256" key="2">
    <source>
        <dbReference type="ARBA" id="ARBA00007511"/>
    </source>
</evidence>
<dbReference type="OrthoDB" id="5295733at2"/>
<dbReference type="Pfam" id="PF03741">
    <property type="entry name" value="TerC"/>
    <property type="match status" value="1"/>
</dbReference>
<gene>
    <name evidence="7" type="ORF">EDD72_1284</name>
</gene>